<dbReference type="AlphaFoldDB" id="A0A345Z4U4"/>
<evidence type="ECO:0000313" key="1">
    <source>
        <dbReference type="EMBL" id="AXK51623.1"/>
    </source>
</evidence>
<dbReference type="KEGG" id="salx:SALLE_v1c09530"/>
<organism evidence="1 2">
    <name type="scientific">Spiroplasma alleghenense</name>
    <dbReference type="NCBI Taxonomy" id="216931"/>
    <lineage>
        <taxon>Bacteria</taxon>
        <taxon>Bacillati</taxon>
        <taxon>Mycoplasmatota</taxon>
        <taxon>Mollicutes</taxon>
        <taxon>Entomoplasmatales</taxon>
        <taxon>Spiroplasmataceae</taxon>
        <taxon>Spiroplasma</taxon>
    </lineage>
</organism>
<proteinExistence type="predicted"/>
<reference evidence="1 2" key="1">
    <citation type="submission" date="2018-07" db="EMBL/GenBank/DDBJ databases">
        <title>Complete genome sequence of Spiroplasma alleghenense PLHS-1 (ATCC 51752).</title>
        <authorList>
            <person name="Chou L."/>
            <person name="Lee T.-Y."/>
            <person name="Tsai Y.-M."/>
            <person name="Kuo C.-H."/>
        </authorList>
    </citation>
    <scope>NUCLEOTIDE SEQUENCE [LARGE SCALE GENOMIC DNA]</scope>
    <source>
        <strain evidence="1 2">PLHS-1</strain>
    </source>
</reference>
<protein>
    <submittedName>
        <fullName evidence="1">Uncharacterized protein</fullName>
    </submittedName>
</protein>
<dbReference type="EMBL" id="CP031376">
    <property type="protein sequence ID" value="AXK51623.1"/>
    <property type="molecule type" value="Genomic_DNA"/>
</dbReference>
<accession>A0A345Z4U4</accession>
<dbReference type="Proteomes" id="UP000254792">
    <property type="component" value="Chromosome"/>
</dbReference>
<dbReference type="RefSeq" id="WP_115558516.1">
    <property type="nucleotide sequence ID" value="NZ_CP031376.1"/>
</dbReference>
<evidence type="ECO:0000313" key="2">
    <source>
        <dbReference type="Proteomes" id="UP000254792"/>
    </source>
</evidence>
<gene>
    <name evidence="1" type="ORF">SALLE_v1c09530</name>
</gene>
<keyword evidence="2" id="KW-1185">Reference proteome</keyword>
<sequence length="152" mass="18824">MINEMDFMNEKSLDEKVDIQKTYNYNFFIYFWIYLNNSIKSNLKPELEMIRIYLIKKYKNVKKNTKLALKNNWDIRFYDFKESDGKFYECRQSIPNDEEKGFFLSLPIEEKYYFFKRSIYIRTMGKSFYLTEKINRKDVRYLNSLFKSKKPE</sequence>
<name>A0A345Z4U4_9MOLU</name>